<keyword evidence="3" id="KW-1185">Reference proteome</keyword>
<protein>
    <submittedName>
        <fullName evidence="2">Pyridine nucleotide-disulfide oxidoreductase</fullName>
    </submittedName>
</protein>
<dbReference type="AlphaFoldDB" id="A0A560E5K7"/>
<dbReference type="STRING" id="1803665.GCA_001641335_01415"/>
<evidence type="ECO:0000313" key="3">
    <source>
        <dbReference type="Proteomes" id="UP000319949"/>
    </source>
</evidence>
<evidence type="ECO:0000313" key="2">
    <source>
        <dbReference type="EMBL" id="TWB04637.1"/>
    </source>
</evidence>
<proteinExistence type="predicted"/>
<reference evidence="2 3" key="1">
    <citation type="submission" date="2019-06" db="EMBL/GenBank/DDBJ databases">
        <title>Genomic Encyclopedia of Type Strains, Phase IV (KMG-V): Genome sequencing to study the core and pangenomes of soil and plant-associated prokaryotes.</title>
        <authorList>
            <person name="Whitman W."/>
        </authorList>
    </citation>
    <scope>NUCLEOTIDE SEQUENCE [LARGE SCALE GENOMIC DNA]</scope>
    <source>
        <strain evidence="2 3">BR 510</strain>
    </source>
</reference>
<dbReference type="GO" id="GO:0016491">
    <property type="term" value="F:oxidoreductase activity"/>
    <property type="evidence" value="ECO:0007669"/>
    <property type="project" value="InterPro"/>
</dbReference>
<dbReference type="Proteomes" id="UP000319949">
    <property type="component" value="Unassembled WGS sequence"/>
</dbReference>
<dbReference type="RefSeq" id="WP_063683533.1">
    <property type="nucleotide sequence ID" value="NZ_LVEM01000001.1"/>
</dbReference>
<sequence length="465" mass="51872">MPDNVLEADYVVVGAGAAGMAFTDTLLHHGTSTVAIIDAGHAPGGHWNHSYPFVTLHLPSPHYGVESRVLGNASIIRGGLNDGLSSMASGPEIVSYYRDVMDHVFLPTGRVAYLPMTRIDWRGHAVSLVTGERRAVKARKKLVDATYAAVEVPSMHKRRFQAEEGVRCVPVNDLVRISGEAHRYCIIGGGKTGVDACLWLLENGADPDNIRWIVPRDSWWINRSKVQFTQDFFEPSFRYAADLVEAIGEASSIDDLFLQFEGRDLWLRLDRSITPTMFHGATVSKGELEKLRLIKDIVRRGHVRLIHRDRVDLEEGTVSANDDWLYVDCTAAGIPSRETKAIFEPDKITLQWVKWGRAVLSAAVLGYVEATIDDDDLKNDLCQPMSPPRTPADWLGTFVTTARNEKRWSSERNLAKWARSLRLDMSSRTASEVSPDDTERMALLWRARKASQAAVINATRLLAEL</sequence>
<evidence type="ECO:0000259" key="1">
    <source>
        <dbReference type="Pfam" id="PF07992"/>
    </source>
</evidence>
<dbReference type="Gene3D" id="3.50.50.60">
    <property type="entry name" value="FAD/NAD(P)-binding domain"/>
    <property type="match status" value="1"/>
</dbReference>
<comment type="caution">
    <text evidence="2">The sequence shown here is derived from an EMBL/GenBank/DDBJ whole genome shotgun (WGS) entry which is preliminary data.</text>
</comment>
<organism evidence="2 3">
    <name type="scientific">Bradyrhizobium stylosanthis</name>
    <dbReference type="NCBI Taxonomy" id="1803665"/>
    <lineage>
        <taxon>Bacteria</taxon>
        <taxon>Pseudomonadati</taxon>
        <taxon>Pseudomonadota</taxon>
        <taxon>Alphaproteobacteria</taxon>
        <taxon>Hyphomicrobiales</taxon>
        <taxon>Nitrobacteraceae</taxon>
        <taxon>Bradyrhizobium</taxon>
    </lineage>
</organism>
<dbReference type="InterPro" id="IPR023753">
    <property type="entry name" value="FAD/NAD-binding_dom"/>
</dbReference>
<name>A0A560E5K7_9BRAD</name>
<accession>A0A560E5K7</accession>
<gene>
    <name evidence="2" type="ORF">FBZ96_1021117</name>
</gene>
<dbReference type="Pfam" id="PF07992">
    <property type="entry name" value="Pyr_redox_2"/>
    <property type="match status" value="1"/>
</dbReference>
<dbReference type="OrthoDB" id="9773233at2"/>
<feature type="domain" description="FAD/NAD(P)-binding" evidence="1">
    <location>
        <begin position="9"/>
        <end position="205"/>
    </location>
</feature>
<dbReference type="EMBL" id="VITK01000002">
    <property type="protein sequence ID" value="TWB04637.1"/>
    <property type="molecule type" value="Genomic_DNA"/>
</dbReference>
<dbReference type="SUPFAM" id="SSF51905">
    <property type="entry name" value="FAD/NAD(P)-binding domain"/>
    <property type="match status" value="1"/>
</dbReference>
<dbReference type="InterPro" id="IPR036188">
    <property type="entry name" value="FAD/NAD-bd_sf"/>
</dbReference>